<dbReference type="PROSITE" id="PS50164">
    <property type="entry name" value="GIY_YIG"/>
    <property type="match status" value="1"/>
</dbReference>
<gene>
    <name evidence="2" type="ORF">EVA_17118</name>
</gene>
<dbReference type="AlphaFoldDB" id="J9C4N0"/>
<proteinExistence type="predicted"/>
<comment type="caution">
    <text evidence="2">The sequence shown here is derived from an EMBL/GenBank/DDBJ whole genome shotgun (WGS) entry which is preliminary data.</text>
</comment>
<protein>
    <submittedName>
        <fullName evidence="2">Excinuclease ABC C subunit domain protein</fullName>
    </submittedName>
</protein>
<reference evidence="2" key="1">
    <citation type="journal article" date="2012" name="PLoS ONE">
        <title>Gene sets for utilization of primary and secondary nutrition supplies in the distal gut of endangered iberian lynx.</title>
        <authorList>
            <person name="Alcaide M."/>
            <person name="Messina E."/>
            <person name="Richter M."/>
            <person name="Bargiela R."/>
            <person name="Peplies J."/>
            <person name="Huws S.A."/>
            <person name="Newbold C.J."/>
            <person name="Golyshin P.N."/>
            <person name="Simon M.A."/>
            <person name="Lopez G."/>
            <person name="Yakimov M.M."/>
            <person name="Ferrer M."/>
        </authorList>
    </citation>
    <scope>NUCLEOTIDE SEQUENCE</scope>
</reference>
<dbReference type="InterPro" id="IPR050190">
    <property type="entry name" value="UPF0213_domain"/>
</dbReference>
<dbReference type="CDD" id="cd10456">
    <property type="entry name" value="GIY-YIG_UPF0213"/>
    <property type="match status" value="1"/>
</dbReference>
<dbReference type="EMBL" id="AMCI01006179">
    <property type="protein sequence ID" value="EJW94775.1"/>
    <property type="molecule type" value="Genomic_DNA"/>
</dbReference>
<name>J9C4N0_9ZZZZ</name>
<dbReference type="InterPro" id="IPR035901">
    <property type="entry name" value="GIY-YIG_endonuc_sf"/>
</dbReference>
<dbReference type="PANTHER" id="PTHR34477">
    <property type="entry name" value="UPF0213 PROTEIN YHBQ"/>
    <property type="match status" value="1"/>
</dbReference>
<dbReference type="Pfam" id="PF01541">
    <property type="entry name" value="GIY-YIG"/>
    <property type="match status" value="1"/>
</dbReference>
<organism evidence="2">
    <name type="scientific">gut metagenome</name>
    <dbReference type="NCBI Taxonomy" id="749906"/>
    <lineage>
        <taxon>unclassified sequences</taxon>
        <taxon>metagenomes</taxon>
        <taxon>organismal metagenomes</taxon>
    </lineage>
</organism>
<dbReference type="InterPro" id="IPR000305">
    <property type="entry name" value="GIY-YIG_endonuc"/>
</dbReference>
<feature type="non-terminal residue" evidence="2">
    <location>
        <position position="111"/>
    </location>
</feature>
<evidence type="ECO:0000313" key="2">
    <source>
        <dbReference type="EMBL" id="EJW94775.1"/>
    </source>
</evidence>
<dbReference type="PANTHER" id="PTHR34477:SF1">
    <property type="entry name" value="UPF0213 PROTEIN YHBQ"/>
    <property type="match status" value="1"/>
</dbReference>
<accession>J9C4N0</accession>
<dbReference type="Gene3D" id="3.40.1440.10">
    <property type="entry name" value="GIY-YIG endonuclease"/>
    <property type="match status" value="1"/>
</dbReference>
<dbReference type="SUPFAM" id="SSF82771">
    <property type="entry name" value="GIY-YIG endonuclease"/>
    <property type="match status" value="1"/>
</dbReference>
<evidence type="ECO:0000259" key="1">
    <source>
        <dbReference type="PROSITE" id="PS50164"/>
    </source>
</evidence>
<sequence length="111" mass="12389">MAYVYMLRCRDHSLYTGWTPDLQKRLSAHKSGRGAAYTRGFGVENLAWAEVLPDRSAALRREAEIKKLPKTKKEELAKSFDSKAFVILSLASQQDAPAVRAVTEPYITGST</sequence>
<feature type="domain" description="GIY-YIG" evidence="1">
    <location>
        <begin position="1"/>
        <end position="75"/>
    </location>
</feature>